<dbReference type="AlphaFoldDB" id="A2EEG6"/>
<dbReference type="PROSITE" id="PS50011">
    <property type="entry name" value="PROTEIN_KINASE_DOM"/>
    <property type="match status" value="1"/>
</dbReference>
<dbReference type="GO" id="GO:0005524">
    <property type="term" value="F:ATP binding"/>
    <property type="evidence" value="ECO:0007669"/>
    <property type="project" value="UniProtKB-UniRule"/>
</dbReference>
<dbReference type="SUPFAM" id="SSF56112">
    <property type="entry name" value="Protein kinase-like (PK-like)"/>
    <property type="match status" value="1"/>
</dbReference>
<comment type="catalytic activity">
    <reaction evidence="8">
        <text>L-seryl-[protein] + ATP = O-phospho-L-seryl-[protein] + ADP + H(+)</text>
        <dbReference type="Rhea" id="RHEA:17989"/>
        <dbReference type="Rhea" id="RHEA-COMP:9863"/>
        <dbReference type="Rhea" id="RHEA-COMP:11604"/>
        <dbReference type="ChEBI" id="CHEBI:15378"/>
        <dbReference type="ChEBI" id="CHEBI:29999"/>
        <dbReference type="ChEBI" id="CHEBI:30616"/>
        <dbReference type="ChEBI" id="CHEBI:83421"/>
        <dbReference type="ChEBI" id="CHEBI:456216"/>
        <dbReference type="EC" id="2.7.11.1"/>
    </reaction>
</comment>
<keyword evidence="5 13" id="KW-0418">Kinase</keyword>
<keyword evidence="6 9" id="KW-0067">ATP-binding</keyword>
<dbReference type="PROSITE" id="PS00108">
    <property type="entry name" value="PROTEIN_KINASE_ST"/>
    <property type="match status" value="1"/>
</dbReference>
<dbReference type="VEuPathDB" id="TrichDB:TVAG_486190"/>
<dbReference type="InterPro" id="IPR008271">
    <property type="entry name" value="Ser/Thr_kinase_AS"/>
</dbReference>
<dbReference type="OrthoDB" id="248923at2759"/>
<evidence type="ECO:0000256" key="3">
    <source>
        <dbReference type="ARBA" id="ARBA00022679"/>
    </source>
</evidence>
<feature type="region of interest" description="Disordered" evidence="11">
    <location>
        <begin position="360"/>
        <end position="383"/>
    </location>
</feature>
<name>A2EEG6_TRIV3</name>
<evidence type="ECO:0000256" key="8">
    <source>
        <dbReference type="ARBA" id="ARBA00048679"/>
    </source>
</evidence>
<dbReference type="STRING" id="5722.A2EEG6"/>
<dbReference type="EC" id="2.7.11.1" evidence="1"/>
<dbReference type="InterPro" id="IPR017441">
    <property type="entry name" value="Protein_kinase_ATP_BS"/>
</dbReference>
<keyword evidence="3" id="KW-0808">Transferase</keyword>
<proteinExistence type="inferred from homology"/>
<dbReference type="Gene3D" id="1.10.510.10">
    <property type="entry name" value="Transferase(Phosphotransferase) domain 1"/>
    <property type="match status" value="1"/>
</dbReference>
<feature type="compositionally biased region" description="Basic and acidic residues" evidence="11">
    <location>
        <begin position="360"/>
        <end position="369"/>
    </location>
</feature>
<dbReference type="SMART" id="SM00220">
    <property type="entry name" value="S_TKc"/>
    <property type="match status" value="1"/>
</dbReference>
<evidence type="ECO:0000256" key="11">
    <source>
        <dbReference type="SAM" id="MobiDB-lite"/>
    </source>
</evidence>
<dbReference type="SMR" id="A2EEG6"/>
<evidence type="ECO:0000256" key="9">
    <source>
        <dbReference type="PROSITE-ProRule" id="PRU10141"/>
    </source>
</evidence>
<dbReference type="FunFam" id="1.10.510.10:FF:000535">
    <property type="entry name" value="Serine/threonine-protein kinase a"/>
    <property type="match status" value="1"/>
</dbReference>
<dbReference type="PANTHER" id="PTHR44899:SF6">
    <property type="entry name" value="SERINE_THREONINE PROTEIN KINASE"/>
    <property type="match status" value="1"/>
</dbReference>
<dbReference type="GO" id="GO:0005737">
    <property type="term" value="C:cytoplasm"/>
    <property type="evidence" value="ECO:0000318"/>
    <property type="project" value="GO_Central"/>
</dbReference>
<feature type="domain" description="Protein kinase" evidence="12">
    <location>
        <begin position="6"/>
        <end position="261"/>
    </location>
</feature>
<evidence type="ECO:0000256" key="6">
    <source>
        <dbReference type="ARBA" id="ARBA00022840"/>
    </source>
</evidence>
<keyword evidence="2 10" id="KW-0723">Serine/threonine-protein kinase</keyword>
<evidence type="ECO:0000256" key="5">
    <source>
        <dbReference type="ARBA" id="ARBA00022777"/>
    </source>
</evidence>
<dbReference type="Proteomes" id="UP000001542">
    <property type="component" value="Unassembled WGS sequence"/>
</dbReference>
<evidence type="ECO:0000256" key="4">
    <source>
        <dbReference type="ARBA" id="ARBA00022741"/>
    </source>
</evidence>
<dbReference type="RefSeq" id="XP_001321195.1">
    <property type="nucleotide sequence ID" value="XM_001321160.1"/>
</dbReference>
<protein>
    <recommendedName>
        <fullName evidence="1">non-specific serine/threonine protein kinase</fullName>
        <ecNumber evidence="1">2.7.11.1</ecNumber>
    </recommendedName>
</protein>
<sequence length="481" mass="55086">MNIPGFLQEKVLGKGSYGTVYKAKRIANDQSYAVKIVNTAGMCKRELEDSVNEIRLMASFNSPFIISFYEAFALQTRLCVITEYARLGDLSKLIDRRKRTNRPLLEDDIWRFLIQVTEGLRVLHEKGVVHRDIKSANLLLCAPDLVKIGDLGISTILHSHQFAKTQIGTPLYLAPEIWRRRPYDAKCDMWSLGVVLYEMLNFSFPFIANSTEELGRRILAGRIGPIRNGYSSEIQNIVNLLLQTNPDNRPSSEELMNMPCIKNRMHLIASLLPEEQQLLHSHDDFDILPTIKVPRKINQCAFPAPNYEDDKDLVRPMAERLHVKGGPATEKDADLISTRELMMVADHDWWSPKKLKISDEIESDRRESKPLSQRSPSVPPIIQQPKVPIIIQPKPKPVPRHIIHRQNDENVNPQKQPIHNKIYKPQPPAEARWPPANYYAPRPSPRYCFANKIPPRAYPPKQSNVNAAPRGQYKYVIPPWA</sequence>
<evidence type="ECO:0000256" key="10">
    <source>
        <dbReference type="RuleBase" id="RU000304"/>
    </source>
</evidence>
<dbReference type="InterPro" id="IPR011009">
    <property type="entry name" value="Kinase-like_dom_sf"/>
</dbReference>
<reference evidence="13" key="1">
    <citation type="submission" date="2006-10" db="EMBL/GenBank/DDBJ databases">
        <authorList>
            <person name="Amadeo P."/>
            <person name="Zhao Q."/>
            <person name="Wortman J."/>
            <person name="Fraser-Liggett C."/>
            <person name="Carlton J."/>
        </authorList>
    </citation>
    <scope>NUCLEOTIDE SEQUENCE</scope>
    <source>
        <strain evidence="13">G3</strain>
    </source>
</reference>
<evidence type="ECO:0000256" key="2">
    <source>
        <dbReference type="ARBA" id="ARBA00022527"/>
    </source>
</evidence>
<dbReference type="OMA" id="KHEPLKS"/>
<dbReference type="InParanoid" id="A2EEG6"/>
<reference evidence="13" key="2">
    <citation type="journal article" date="2007" name="Science">
        <title>Draft genome sequence of the sexually transmitted pathogen Trichomonas vaginalis.</title>
        <authorList>
            <person name="Carlton J.M."/>
            <person name="Hirt R.P."/>
            <person name="Silva J.C."/>
            <person name="Delcher A.L."/>
            <person name="Schatz M."/>
            <person name="Zhao Q."/>
            <person name="Wortman J.R."/>
            <person name="Bidwell S.L."/>
            <person name="Alsmark U.C.M."/>
            <person name="Besteiro S."/>
            <person name="Sicheritz-Ponten T."/>
            <person name="Noel C.J."/>
            <person name="Dacks J.B."/>
            <person name="Foster P.G."/>
            <person name="Simillion C."/>
            <person name="Van de Peer Y."/>
            <person name="Miranda-Saavedra D."/>
            <person name="Barton G.J."/>
            <person name="Westrop G.D."/>
            <person name="Mueller S."/>
            <person name="Dessi D."/>
            <person name="Fiori P.L."/>
            <person name="Ren Q."/>
            <person name="Paulsen I."/>
            <person name="Zhang H."/>
            <person name="Bastida-Corcuera F.D."/>
            <person name="Simoes-Barbosa A."/>
            <person name="Brown M.T."/>
            <person name="Hayes R.D."/>
            <person name="Mukherjee M."/>
            <person name="Okumura C.Y."/>
            <person name="Schneider R."/>
            <person name="Smith A.J."/>
            <person name="Vanacova S."/>
            <person name="Villalvazo M."/>
            <person name="Haas B.J."/>
            <person name="Pertea M."/>
            <person name="Feldblyum T.V."/>
            <person name="Utterback T.R."/>
            <person name="Shu C.L."/>
            <person name="Osoegawa K."/>
            <person name="de Jong P.J."/>
            <person name="Hrdy I."/>
            <person name="Horvathova L."/>
            <person name="Zubacova Z."/>
            <person name="Dolezal P."/>
            <person name="Malik S.B."/>
            <person name="Logsdon J.M. Jr."/>
            <person name="Henze K."/>
            <person name="Gupta A."/>
            <person name="Wang C.C."/>
            <person name="Dunne R.L."/>
            <person name="Upcroft J.A."/>
            <person name="Upcroft P."/>
            <person name="White O."/>
            <person name="Salzberg S.L."/>
            <person name="Tang P."/>
            <person name="Chiu C.-H."/>
            <person name="Lee Y.-S."/>
            <person name="Embley T.M."/>
            <person name="Coombs G.H."/>
            <person name="Mottram J.C."/>
            <person name="Tachezy J."/>
            <person name="Fraser-Liggett C.M."/>
            <person name="Johnson P.J."/>
        </authorList>
    </citation>
    <scope>NUCLEOTIDE SEQUENCE [LARGE SCALE GENOMIC DNA]</scope>
    <source>
        <strain evidence="13">G3</strain>
    </source>
</reference>
<dbReference type="InterPro" id="IPR051131">
    <property type="entry name" value="NEK_Ser/Thr_kinase_NIMA"/>
</dbReference>
<dbReference type="VEuPathDB" id="TrichDB:TVAGG3_0691220"/>
<dbReference type="Pfam" id="PF00069">
    <property type="entry name" value="Pkinase"/>
    <property type="match status" value="1"/>
</dbReference>
<accession>A2EEG6</accession>
<dbReference type="PROSITE" id="PS00107">
    <property type="entry name" value="PROTEIN_KINASE_ATP"/>
    <property type="match status" value="1"/>
</dbReference>
<evidence type="ECO:0000313" key="14">
    <source>
        <dbReference type="Proteomes" id="UP000001542"/>
    </source>
</evidence>
<evidence type="ECO:0000313" key="13">
    <source>
        <dbReference type="EMBL" id="EAY08972.1"/>
    </source>
</evidence>
<dbReference type="GO" id="GO:0004674">
    <property type="term" value="F:protein serine/threonine kinase activity"/>
    <property type="evidence" value="ECO:0000318"/>
    <property type="project" value="GO_Central"/>
</dbReference>
<evidence type="ECO:0000256" key="7">
    <source>
        <dbReference type="ARBA" id="ARBA00047899"/>
    </source>
</evidence>
<keyword evidence="4 9" id="KW-0547">Nucleotide-binding</keyword>
<dbReference type="eggNOG" id="KOG0589">
    <property type="taxonomic scope" value="Eukaryota"/>
</dbReference>
<comment type="catalytic activity">
    <reaction evidence="7">
        <text>L-threonyl-[protein] + ATP = O-phospho-L-threonyl-[protein] + ADP + H(+)</text>
        <dbReference type="Rhea" id="RHEA:46608"/>
        <dbReference type="Rhea" id="RHEA-COMP:11060"/>
        <dbReference type="Rhea" id="RHEA-COMP:11605"/>
        <dbReference type="ChEBI" id="CHEBI:15378"/>
        <dbReference type="ChEBI" id="CHEBI:30013"/>
        <dbReference type="ChEBI" id="CHEBI:30616"/>
        <dbReference type="ChEBI" id="CHEBI:61977"/>
        <dbReference type="ChEBI" id="CHEBI:456216"/>
        <dbReference type="EC" id="2.7.11.1"/>
    </reaction>
</comment>
<dbReference type="InterPro" id="IPR000719">
    <property type="entry name" value="Prot_kinase_dom"/>
</dbReference>
<dbReference type="KEGG" id="tva:4766883"/>
<organism evidence="13 14">
    <name type="scientific">Trichomonas vaginalis (strain ATCC PRA-98 / G3)</name>
    <dbReference type="NCBI Taxonomy" id="412133"/>
    <lineage>
        <taxon>Eukaryota</taxon>
        <taxon>Metamonada</taxon>
        <taxon>Parabasalia</taxon>
        <taxon>Trichomonadida</taxon>
        <taxon>Trichomonadidae</taxon>
        <taxon>Trichomonas</taxon>
    </lineage>
</organism>
<gene>
    <name evidence="13" type="ORF">TVAG_486190</name>
</gene>
<dbReference type="EMBL" id="DS113367">
    <property type="protein sequence ID" value="EAY08972.1"/>
    <property type="molecule type" value="Genomic_DNA"/>
</dbReference>
<evidence type="ECO:0000256" key="1">
    <source>
        <dbReference type="ARBA" id="ARBA00012513"/>
    </source>
</evidence>
<feature type="binding site" evidence="9">
    <location>
        <position position="35"/>
    </location>
    <ligand>
        <name>ATP</name>
        <dbReference type="ChEBI" id="CHEBI:30616"/>
    </ligand>
</feature>
<evidence type="ECO:0000259" key="12">
    <source>
        <dbReference type="PROSITE" id="PS50011"/>
    </source>
</evidence>
<dbReference type="PANTHER" id="PTHR44899">
    <property type="entry name" value="CAMK FAMILY PROTEIN KINASE"/>
    <property type="match status" value="1"/>
</dbReference>
<comment type="similarity">
    <text evidence="10">Belongs to the protein kinase superfamily.</text>
</comment>
<keyword evidence="14" id="KW-1185">Reference proteome</keyword>